<dbReference type="EMBL" id="JAKIXB020000003">
    <property type="protein sequence ID" value="KAL1609827.1"/>
    <property type="molecule type" value="Genomic_DNA"/>
</dbReference>
<protein>
    <submittedName>
        <fullName evidence="1">Uncharacterized protein</fullName>
    </submittedName>
</protein>
<keyword evidence="2" id="KW-1185">Reference proteome</keyword>
<comment type="caution">
    <text evidence="1">The sequence shown here is derived from an EMBL/GenBank/DDBJ whole genome shotgun (WGS) entry which is preliminary data.</text>
</comment>
<evidence type="ECO:0000313" key="2">
    <source>
        <dbReference type="Proteomes" id="UP001521222"/>
    </source>
</evidence>
<reference evidence="1 2" key="1">
    <citation type="submission" date="2024-02" db="EMBL/GenBank/DDBJ databases">
        <title>De novo assembly and annotation of 12 fungi associated with fruit tree decline syndrome in Ontario, Canada.</title>
        <authorList>
            <person name="Sulman M."/>
            <person name="Ellouze W."/>
            <person name="Ilyukhin E."/>
        </authorList>
    </citation>
    <scope>NUCLEOTIDE SEQUENCE [LARGE SCALE GENOMIC DNA]</scope>
    <source>
        <strain evidence="1 2">M97-236</strain>
    </source>
</reference>
<name>A0ABR3RZH4_9PLEO</name>
<proteinExistence type="predicted"/>
<organism evidence="1 2">
    <name type="scientific">Nothophoma quercina</name>
    <dbReference type="NCBI Taxonomy" id="749835"/>
    <lineage>
        <taxon>Eukaryota</taxon>
        <taxon>Fungi</taxon>
        <taxon>Dikarya</taxon>
        <taxon>Ascomycota</taxon>
        <taxon>Pezizomycotina</taxon>
        <taxon>Dothideomycetes</taxon>
        <taxon>Pleosporomycetidae</taxon>
        <taxon>Pleosporales</taxon>
        <taxon>Pleosporineae</taxon>
        <taxon>Didymellaceae</taxon>
        <taxon>Nothophoma</taxon>
    </lineage>
</organism>
<dbReference type="Proteomes" id="UP001521222">
    <property type="component" value="Unassembled WGS sequence"/>
</dbReference>
<accession>A0ABR3RZH4</accession>
<evidence type="ECO:0000313" key="1">
    <source>
        <dbReference type="EMBL" id="KAL1609827.1"/>
    </source>
</evidence>
<gene>
    <name evidence="1" type="ORF">SLS59_001338</name>
</gene>
<sequence>MRPWSITTGAVLTDKDDALPKIHSIRAFEVYHGTSINKIDKVNRTLFKLDYRVLIDLAAKFPSLEYLSCNIGGDEWGPPFEDEVAQHFMEEFPGPHRDTRHDFAKALETVILPKTLRKVQLDFLNPLSEIEGLDQRRSMPNLVDPASRDPFSSSISLIARNLRKLQLRVVADESLFSDSGLDAFANIESLDVMFHPMHPSGSWYFQGPQGEGADTVGHQIANSDYPPLKESDAETNFDYLLEDEGDRRSTTVPAEFRIVPIDDILVPLFTAFAKAAATMTKLKEAALWSYLMWEPGELDVDYEPEDLVDAPAAGQQLGFGFQYLRPREKVWYPRQGEDHSASRQIWWSVAKWRPDATLHALCQDIGRRNHGDELVEYWTDPQYGECLVYQDRFMGMDVLRE</sequence>